<evidence type="ECO:0000313" key="3">
    <source>
        <dbReference type="EMBL" id="RKF53953.1"/>
    </source>
</evidence>
<keyword evidence="4" id="KW-1185">Reference proteome</keyword>
<feature type="domain" description="Mso1 N-terminal" evidence="2">
    <location>
        <begin position="19"/>
        <end position="58"/>
    </location>
</feature>
<dbReference type="EMBL" id="MCFK01010060">
    <property type="protein sequence ID" value="RKF53953.1"/>
    <property type="molecule type" value="Genomic_DNA"/>
</dbReference>
<feature type="region of interest" description="Disordered" evidence="1">
    <location>
        <begin position="102"/>
        <end position="276"/>
    </location>
</feature>
<feature type="compositionally biased region" description="Low complexity" evidence="1">
    <location>
        <begin position="206"/>
        <end position="219"/>
    </location>
</feature>
<dbReference type="AlphaFoldDB" id="A0A420H972"/>
<comment type="caution">
    <text evidence="3">The sequence shown here is derived from an EMBL/GenBank/DDBJ whole genome shotgun (WGS) entry which is preliminary data.</text>
</comment>
<dbReference type="Proteomes" id="UP000286134">
    <property type="component" value="Unassembled WGS sequence"/>
</dbReference>
<reference evidence="3 4" key="1">
    <citation type="journal article" date="2018" name="BMC Genomics">
        <title>Comparative genome analyses reveal sequence features reflecting distinct modes of host-adaptation between dicot and monocot powdery mildew.</title>
        <authorList>
            <person name="Wu Y."/>
            <person name="Ma X."/>
            <person name="Pan Z."/>
            <person name="Kale S.D."/>
            <person name="Song Y."/>
            <person name="King H."/>
            <person name="Zhang Q."/>
            <person name="Presley C."/>
            <person name="Deng X."/>
            <person name="Wei C.I."/>
            <person name="Xiao S."/>
        </authorList>
    </citation>
    <scope>NUCLEOTIDE SEQUENCE [LARGE SCALE GENOMIC DNA]</scope>
    <source>
        <strain evidence="3">UMSG2</strain>
    </source>
</reference>
<organism evidence="3 4">
    <name type="scientific">Erysiphe neolycopersici</name>
    <dbReference type="NCBI Taxonomy" id="212602"/>
    <lineage>
        <taxon>Eukaryota</taxon>
        <taxon>Fungi</taxon>
        <taxon>Dikarya</taxon>
        <taxon>Ascomycota</taxon>
        <taxon>Pezizomycotina</taxon>
        <taxon>Leotiomycetes</taxon>
        <taxon>Erysiphales</taxon>
        <taxon>Erysiphaceae</taxon>
        <taxon>Erysiphe</taxon>
    </lineage>
</organism>
<feature type="compositionally biased region" description="Polar residues" evidence="1">
    <location>
        <begin position="127"/>
        <end position="145"/>
    </location>
</feature>
<dbReference type="InterPro" id="IPR028095">
    <property type="entry name" value="Mso1_N_dom"/>
</dbReference>
<keyword evidence="3" id="KW-0762">Sugar transport</keyword>
<keyword evidence="3" id="KW-0813">Transport</keyword>
<gene>
    <name evidence="3" type="ORF">OnM2_100010</name>
</gene>
<feature type="compositionally biased region" description="Polar residues" evidence="1">
    <location>
        <begin position="161"/>
        <end position="181"/>
    </location>
</feature>
<evidence type="ECO:0000313" key="4">
    <source>
        <dbReference type="Proteomes" id="UP000286134"/>
    </source>
</evidence>
<dbReference type="Pfam" id="PF14475">
    <property type="entry name" value="Mso1_Sec1_bdg"/>
    <property type="match status" value="1"/>
</dbReference>
<sequence length="276" mass="29896">MMSSYFSALLTTTTARVASLRQNLLSTEDDGETEDDTHLCRVLRSYYTENDRPFPAWLPSDPKTAQSTISQSTNVQSNIGSKYGGIASQNTTSTSFASLFSAGNEQSNPQETSNLRQGRRQPRMRQEPTSSDKTNMQDTGNSGMDSSKVRSRPLPSAMAGSYQTANMGLKGNNQSSQSQINLGGRPMSAKDRLKSGKFRRPEPRLSGSAESNNYNNSSSDRSDKPFVAATSPWANNELEFRGAGYNPPPKSKPLGLPSGPASGRRIGLPSGPRGQR</sequence>
<feature type="region of interest" description="Disordered" evidence="1">
    <location>
        <begin position="51"/>
        <end position="72"/>
    </location>
</feature>
<feature type="compositionally biased region" description="Polar residues" evidence="1">
    <location>
        <begin position="103"/>
        <end position="116"/>
    </location>
</feature>
<accession>A0A420H972</accession>
<evidence type="ECO:0000259" key="2">
    <source>
        <dbReference type="Pfam" id="PF14475"/>
    </source>
</evidence>
<proteinExistence type="predicted"/>
<protein>
    <submittedName>
        <fullName evidence="3">Putative mfs sugar transporter</fullName>
    </submittedName>
</protein>
<feature type="compositionally biased region" description="Polar residues" evidence="1">
    <location>
        <begin position="63"/>
        <end position="72"/>
    </location>
</feature>
<evidence type="ECO:0000256" key="1">
    <source>
        <dbReference type="SAM" id="MobiDB-lite"/>
    </source>
</evidence>
<name>A0A420H972_9PEZI</name>
<dbReference type="OrthoDB" id="2683368at2759"/>
<feature type="compositionally biased region" description="Basic and acidic residues" evidence="1">
    <location>
        <begin position="188"/>
        <end position="203"/>
    </location>
</feature>